<dbReference type="EMBL" id="MT143691">
    <property type="protein sequence ID" value="QJB00385.1"/>
    <property type="molecule type" value="Genomic_DNA"/>
</dbReference>
<sequence>MLPVPHIGDDLPKKGFKQITTSDALYSRIQSIAKSEGLSMPDLLRLMLGSLYPDHPAPARKKRKWAILVTETGILSEMPEWARDIYEIVATISTDAFSPYYQVFDTDGVLTGKMNIIYNPNNHSVWGAHERMYNALVNQGTLCTTLTNWLKACLESHALEEEKQ</sequence>
<evidence type="ECO:0000313" key="1">
    <source>
        <dbReference type="EMBL" id="QJB00385.1"/>
    </source>
</evidence>
<proteinExistence type="predicted"/>
<dbReference type="EMBL" id="MT143858">
    <property type="protein sequence ID" value="QJB03726.1"/>
    <property type="molecule type" value="Genomic_DNA"/>
</dbReference>
<reference evidence="2" key="1">
    <citation type="submission" date="2020-03" db="EMBL/GenBank/DDBJ databases">
        <title>The deep terrestrial virosphere.</title>
        <authorList>
            <person name="Holmfeldt K."/>
            <person name="Nilsson E."/>
            <person name="Simone D."/>
            <person name="Lopez-Fernandez M."/>
            <person name="Wu X."/>
            <person name="de Brujin I."/>
            <person name="Lundin D."/>
            <person name="Andersson A."/>
            <person name="Bertilsson S."/>
            <person name="Dopson M."/>
        </authorList>
    </citation>
    <scope>NUCLEOTIDE SEQUENCE</scope>
    <source>
        <strain evidence="1">MM171A00514</strain>
        <strain evidence="2">MM171B00578</strain>
    </source>
</reference>
<name>A0A6M3MEI4_9ZZZZ</name>
<protein>
    <submittedName>
        <fullName evidence="2">Uncharacterized protein</fullName>
    </submittedName>
</protein>
<gene>
    <name evidence="1" type="ORF">MM171A00514_0021</name>
    <name evidence="2" type="ORF">MM171B00578_0010</name>
</gene>
<evidence type="ECO:0000313" key="2">
    <source>
        <dbReference type="EMBL" id="QJB03726.1"/>
    </source>
</evidence>
<accession>A0A6M3MEI4</accession>
<dbReference type="AlphaFoldDB" id="A0A6M3MEI4"/>
<organism evidence="2">
    <name type="scientific">viral metagenome</name>
    <dbReference type="NCBI Taxonomy" id="1070528"/>
    <lineage>
        <taxon>unclassified sequences</taxon>
        <taxon>metagenomes</taxon>
        <taxon>organismal metagenomes</taxon>
    </lineage>
</organism>